<evidence type="ECO:0000256" key="4">
    <source>
        <dbReference type="ARBA" id="ARBA00022958"/>
    </source>
</evidence>
<dbReference type="InterPro" id="IPR014756">
    <property type="entry name" value="Ig_E-set"/>
</dbReference>
<dbReference type="GO" id="GO:0005242">
    <property type="term" value="F:inward rectifier potassium channel activity"/>
    <property type="evidence" value="ECO:0007669"/>
    <property type="project" value="InterPro"/>
</dbReference>
<dbReference type="Gene3D" id="2.60.40.1400">
    <property type="entry name" value="G protein-activated inward rectifier potassium channel 1"/>
    <property type="match status" value="1"/>
</dbReference>
<comment type="similarity">
    <text evidence="7">Belongs to the inward rectifier-type potassium channel (TC 1.A.2.1) family.</text>
</comment>
<feature type="non-terminal residue" evidence="10">
    <location>
        <position position="523"/>
    </location>
</feature>
<dbReference type="Gene3D" id="1.10.287.70">
    <property type="match status" value="1"/>
</dbReference>
<keyword evidence="3 7" id="KW-0851">Voltage-gated channel</keyword>
<feature type="compositionally biased region" description="Basic and acidic residues" evidence="8">
    <location>
        <begin position="219"/>
        <end position="232"/>
    </location>
</feature>
<dbReference type="Proteomes" id="UP001165082">
    <property type="component" value="Unassembled WGS sequence"/>
</dbReference>
<evidence type="ECO:0000256" key="9">
    <source>
        <dbReference type="SAM" id="Phobius"/>
    </source>
</evidence>
<dbReference type="OrthoDB" id="273257at2759"/>
<evidence type="ECO:0000313" key="10">
    <source>
        <dbReference type="EMBL" id="GMH75534.1"/>
    </source>
</evidence>
<evidence type="ECO:0000256" key="2">
    <source>
        <dbReference type="ARBA" id="ARBA00022538"/>
    </source>
</evidence>
<dbReference type="SUPFAM" id="SSF81296">
    <property type="entry name" value="E set domains"/>
    <property type="match status" value="1"/>
</dbReference>
<protein>
    <submittedName>
        <fullName evidence="10">Uncharacterized protein</fullName>
    </submittedName>
</protein>
<keyword evidence="6 7" id="KW-0407">Ion channel</keyword>
<keyword evidence="9" id="KW-0472">Membrane</keyword>
<dbReference type="GO" id="GO:0034765">
    <property type="term" value="P:regulation of monoatomic ion transmembrane transport"/>
    <property type="evidence" value="ECO:0007669"/>
    <property type="project" value="TreeGrafter"/>
</dbReference>
<feature type="transmembrane region" description="Helical" evidence="9">
    <location>
        <begin position="85"/>
        <end position="108"/>
    </location>
</feature>
<keyword evidence="7 9" id="KW-0812">Transmembrane</keyword>
<dbReference type="InterPro" id="IPR016449">
    <property type="entry name" value="K_chnl_inward-rec_Kir"/>
</dbReference>
<dbReference type="AlphaFoldDB" id="A0A9W7AW78"/>
<comment type="subcellular location">
    <subcellularLocation>
        <location evidence="7">Membrane</location>
        <topology evidence="7">Multi-pass membrane protein</topology>
    </subcellularLocation>
</comment>
<keyword evidence="9" id="KW-1133">Transmembrane helix</keyword>
<evidence type="ECO:0000256" key="3">
    <source>
        <dbReference type="ARBA" id="ARBA00022882"/>
    </source>
</evidence>
<reference evidence="10" key="1">
    <citation type="submission" date="2022-07" db="EMBL/GenBank/DDBJ databases">
        <title>Genome analysis of Parmales, a sister group of diatoms, reveals the evolutionary specialization of diatoms from phago-mixotrophs to photoautotrophs.</title>
        <authorList>
            <person name="Ban H."/>
            <person name="Sato S."/>
            <person name="Yoshikawa S."/>
            <person name="Kazumasa Y."/>
            <person name="Nakamura Y."/>
            <person name="Ichinomiya M."/>
            <person name="Saitoh K."/>
            <person name="Sato N."/>
            <person name="Blanc-Mathieu R."/>
            <person name="Endo H."/>
            <person name="Kuwata A."/>
            <person name="Ogata H."/>
        </authorList>
    </citation>
    <scope>NUCLEOTIDE SEQUENCE</scope>
</reference>
<feature type="compositionally biased region" description="Low complexity" evidence="8">
    <location>
        <begin position="262"/>
        <end position="273"/>
    </location>
</feature>
<sequence length="523" mass="58100">IIFSHYFFWCCQSPALTLINLTRLNLSRTLAILLLLYVVIVVLFAAIVYGLAYWSTLGDSTNLDRQCLGGDGQVMPDGTTLSKEFPIYLDVLSLSWTTFTTVGYGNIYPSSIARAEQSGLCILINFIMMAEAFFGIIWASLSAGIIVTIISRNSRNASVRFSSVILIHDKVKTLALSSTGSFDVDGGATLVQGGGGVGEVRILVDETEQDNPAYHVAANRHDGGERGVRDDGMPSDDDSDSDTSSEVEAHTWRGEGSAVVTRHSSLHSPSSPRDTCYAPPMLEFRLANERWKSTAVDLNKKTTTFWRRIFNLSPSPRLPRTGVMEPSCGALVNASLQVSVGFFDYDEIKSTLQGRSSLTTTRRKKVRHHASSLRYLPLELIMKDHPFFEQTWYARHILDHSSPLVKPRTRKLIKVHDGKWPRAIFSYNKKYSSLTDSHPLAEHLRKFDKILVTVSGTEFDTGRDVSRTHKYGPESVILGARFGSMEVLSTDPTRTGRLELEKINDIVLQPGHLLPGRLVQEAS</sequence>
<comment type="caution">
    <text evidence="10">The sequence shown here is derived from an EMBL/GenBank/DDBJ whole genome shotgun (WGS) entry which is preliminary data.</text>
</comment>
<keyword evidence="5 7" id="KW-0406">Ion transport</keyword>
<gene>
    <name evidence="10" type="ORF">TrRE_jg1521</name>
</gene>
<evidence type="ECO:0000256" key="7">
    <source>
        <dbReference type="RuleBase" id="RU003822"/>
    </source>
</evidence>
<name>A0A9W7AW78_9STRA</name>
<dbReference type="PANTHER" id="PTHR11767">
    <property type="entry name" value="INWARD RECTIFIER POTASSIUM CHANNEL"/>
    <property type="match status" value="1"/>
</dbReference>
<accession>A0A9W7AW78</accession>
<dbReference type="PANTHER" id="PTHR11767:SF102">
    <property type="entry name" value="INWARDLY RECTIFYING POTASSIUM CHANNEL 1, ISOFORM F"/>
    <property type="match status" value="1"/>
</dbReference>
<evidence type="ECO:0000256" key="6">
    <source>
        <dbReference type="ARBA" id="ARBA00023303"/>
    </source>
</evidence>
<dbReference type="GO" id="GO:0005886">
    <property type="term" value="C:plasma membrane"/>
    <property type="evidence" value="ECO:0007669"/>
    <property type="project" value="TreeGrafter"/>
</dbReference>
<evidence type="ECO:0000313" key="11">
    <source>
        <dbReference type="Proteomes" id="UP001165082"/>
    </source>
</evidence>
<proteinExistence type="inferred from homology"/>
<dbReference type="GO" id="GO:1990573">
    <property type="term" value="P:potassium ion import across plasma membrane"/>
    <property type="evidence" value="ECO:0007669"/>
    <property type="project" value="TreeGrafter"/>
</dbReference>
<feature type="transmembrane region" description="Helical" evidence="9">
    <location>
        <begin position="120"/>
        <end position="150"/>
    </location>
</feature>
<evidence type="ECO:0000256" key="1">
    <source>
        <dbReference type="ARBA" id="ARBA00022448"/>
    </source>
</evidence>
<evidence type="ECO:0000256" key="5">
    <source>
        <dbReference type="ARBA" id="ARBA00023065"/>
    </source>
</evidence>
<keyword evidence="11" id="KW-1185">Reference proteome</keyword>
<dbReference type="InterPro" id="IPR013518">
    <property type="entry name" value="K_chnl_inward-rec_Kir_cyto"/>
</dbReference>
<evidence type="ECO:0000256" key="8">
    <source>
        <dbReference type="SAM" id="MobiDB-lite"/>
    </source>
</evidence>
<feature type="compositionally biased region" description="Acidic residues" evidence="8">
    <location>
        <begin position="233"/>
        <end position="245"/>
    </location>
</feature>
<feature type="region of interest" description="Disordered" evidence="8">
    <location>
        <begin position="214"/>
        <end position="274"/>
    </location>
</feature>
<organism evidence="10 11">
    <name type="scientific">Triparma retinervis</name>
    <dbReference type="NCBI Taxonomy" id="2557542"/>
    <lineage>
        <taxon>Eukaryota</taxon>
        <taxon>Sar</taxon>
        <taxon>Stramenopiles</taxon>
        <taxon>Ochrophyta</taxon>
        <taxon>Bolidophyceae</taxon>
        <taxon>Parmales</taxon>
        <taxon>Triparmaceae</taxon>
        <taxon>Triparma</taxon>
    </lineage>
</organism>
<keyword evidence="4 7" id="KW-0630">Potassium</keyword>
<feature type="transmembrane region" description="Helical" evidence="9">
    <location>
        <begin position="31"/>
        <end position="54"/>
    </location>
</feature>
<dbReference type="GO" id="GO:0034702">
    <property type="term" value="C:monoatomic ion channel complex"/>
    <property type="evidence" value="ECO:0007669"/>
    <property type="project" value="UniProtKB-KW"/>
</dbReference>
<dbReference type="EMBL" id="BRXZ01001630">
    <property type="protein sequence ID" value="GMH75534.1"/>
    <property type="molecule type" value="Genomic_DNA"/>
</dbReference>
<keyword evidence="1 7" id="KW-0813">Transport</keyword>
<dbReference type="SUPFAM" id="SSF81324">
    <property type="entry name" value="Voltage-gated potassium channels"/>
    <property type="match status" value="1"/>
</dbReference>
<keyword evidence="2 7" id="KW-0633">Potassium transport</keyword>